<organism evidence="6 7">
    <name type="scientific">Nocardia terrae</name>
    <dbReference type="NCBI Taxonomy" id="2675851"/>
    <lineage>
        <taxon>Bacteria</taxon>
        <taxon>Bacillati</taxon>
        <taxon>Actinomycetota</taxon>
        <taxon>Actinomycetes</taxon>
        <taxon>Mycobacteriales</taxon>
        <taxon>Nocardiaceae</taxon>
        <taxon>Nocardia</taxon>
    </lineage>
</organism>
<name>A0A7K1V287_9NOCA</name>
<keyword evidence="2 4" id="KW-0560">Oxidoreductase</keyword>
<dbReference type="PROSITE" id="PS00687">
    <property type="entry name" value="ALDEHYDE_DEHYDR_GLU"/>
    <property type="match status" value="1"/>
</dbReference>
<dbReference type="CDD" id="cd07139">
    <property type="entry name" value="ALDH_AldA-Rv0768"/>
    <property type="match status" value="1"/>
</dbReference>
<dbReference type="GO" id="GO:0016620">
    <property type="term" value="F:oxidoreductase activity, acting on the aldehyde or oxo group of donors, NAD or NADP as acceptor"/>
    <property type="evidence" value="ECO:0007669"/>
    <property type="project" value="InterPro"/>
</dbReference>
<dbReference type="InterPro" id="IPR016162">
    <property type="entry name" value="Ald_DH_N"/>
</dbReference>
<evidence type="ECO:0000313" key="7">
    <source>
        <dbReference type="Proteomes" id="UP000466794"/>
    </source>
</evidence>
<dbReference type="Proteomes" id="UP000466794">
    <property type="component" value="Unassembled WGS sequence"/>
</dbReference>
<gene>
    <name evidence="6" type="ORF">GPX89_26115</name>
</gene>
<protein>
    <submittedName>
        <fullName evidence="6">Aldehyde dehydrogenase family protein</fullName>
    </submittedName>
</protein>
<dbReference type="InterPro" id="IPR015590">
    <property type="entry name" value="Aldehyde_DH_dom"/>
</dbReference>
<dbReference type="InterPro" id="IPR016161">
    <property type="entry name" value="Ald_DH/histidinol_DH"/>
</dbReference>
<evidence type="ECO:0000313" key="6">
    <source>
        <dbReference type="EMBL" id="MVU80715.1"/>
    </source>
</evidence>
<feature type="domain" description="Aldehyde dehydrogenase" evidence="5">
    <location>
        <begin position="14"/>
        <end position="477"/>
    </location>
</feature>
<keyword evidence="7" id="KW-1185">Reference proteome</keyword>
<reference evidence="6 7" key="1">
    <citation type="submission" date="2019-12" db="EMBL/GenBank/DDBJ databases">
        <title>Nocardia sp. nov. ET3-3 isolated from soil.</title>
        <authorList>
            <person name="Kanchanasin P."/>
            <person name="Tanasupawat S."/>
            <person name="Yuki M."/>
            <person name="Kudo T."/>
        </authorList>
    </citation>
    <scope>NUCLEOTIDE SEQUENCE [LARGE SCALE GENOMIC DNA]</scope>
    <source>
        <strain evidence="6 7">ET3-3</strain>
    </source>
</reference>
<dbReference type="EMBL" id="WRPP01000005">
    <property type="protein sequence ID" value="MVU80715.1"/>
    <property type="molecule type" value="Genomic_DNA"/>
</dbReference>
<dbReference type="AlphaFoldDB" id="A0A7K1V287"/>
<comment type="caution">
    <text evidence="6">The sequence shown here is derived from an EMBL/GenBank/DDBJ whole genome shotgun (WGS) entry which is preliminary data.</text>
</comment>
<dbReference type="PANTHER" id="PTHR42804">
    <property type="entry name" value="ALDEHYDE DEHYDROGENASE"/>
    <property type="match status" value="1"/>
</dbReference>
<sequence>MEYVYGRLFIDGEWVTPASDRVIDVISAHSEQQIGQVPAGTPDDIDAAVTAARNAFEDPAGWAHWTAPQRAVILNRFADEIESRRDEFARRVSLQNGMPITIARRTEAAAPAALLRYYAELITQHSTEERRPSLLSGTTVVRREPIGVVAAIVPWNFPQCLTFFKLAPALAAGCAVVVKPAPETVLDAFLVAEAAAAAGLPAGILNIVTGGGEVGAHLVTHPGVDKVAFTGSTAAGKAIAEQCARLMRPATLELGGKSAGIILEDFDLSRATQALFGATLLNQGQTCYLSTRIFAPHNRYDEVVDAFTALAANLPIGDPLDRSTVIGPLATRRQRDTVESYIAKGVAEGGRITTGGGRPAGLPHGWYVEPTIFADVDNSATIAQEEIFGPVLSIIRYRDIDDAITQANDSAYGLGGTVWTADADRGLEVARRIHSGSVGINGFALDHGAPFGGVKNSGIGRELGPEGLAAYQQLKSIYLPA</sequence>
<dbReference type="SUPFAM" id="SSF53720">
    <property type="entry name" value="ALDH-like"/>
    <property type="match status" value="1"/>
</dbReference>
<dbReference type="RefSeq" id="WP_157390294.1">
    <property type="nucleotide sequence ID" value="NZ_WRPP01000005.1"/>
</dbReference>
<dbReference type="InterPro" id="IPR029510">
    <property type="entry name" value="Ald_DH_CS_GLU"/>
</dbReference>
<dbReference type="PANTHER" id="PTHR42804:SF1">
    <property type="entry name" value="ALDEHYDE DEHYDROGENASE-RELATED"/>
    <property type="match status" value="1"/>
</dbReference>
<accession>A0A7K1V287</accession>
<feature type="active site" evidence="3">
    <location>
        <position position="253"/>
    </location>
</feature>
<evidence type="ECO:0000259" key="5">
    <source>
        <dbReference type="Pfam" id="PF00171"/>
    </source>
</evidence>
<dbReference type="FunFam" id="3.40.605.10:FF:000007">
    <property type="entry name" value="NAD/NADP-dependent betaine aldehyde dehydrogenase"/>
    <property type="match status" value="1"/>
</dbReference>
<evidence type="ECO:0000256" key="3">
    <source>
        <dbReference type="PROSITE-ProRule" id="PRU10007"/>
    </source>
</evidence>
<evidence type="ECO:0000256" key="2">
    <source>
        <dbReference type="ARBA" id="ARBA00023002"/>
    </source>
</evidence>
<comment type="similarity">
    <text evidence="1 4">Belongs to the aldehyde dehydrogenase family.</text>
</comment>
<dbReference type="Gene3D" id="3.40.309.10">
    <property type="entry name" value="Aldehyde Dehydrogenase, Chain A, domain 2"/>
    <property type="match status" value="1"/>
</dbReference>
<proteinExistence type="inferred from homology"/>
<dbReference type="Pfam" id="PF00171">
    <property type="entry name" value="Aldedh"/>
    <property type="match status" value="1"/>
</dbReference>
<evidence type="ECO:0000256" key="1">
    <source>
        <dbReference type="ARBA" id="ARBA00009986"/>
    </source>
</evidence>
<dbReference type="Gene3D" id="3.40.605.10">
    <property type="entry name" value="Aldehyde Dehydrogenase, Chain A, domain 1"/>
    <property type="match status" value="1"/>
</dbReference>
<dbReference type="InterPro" id="IPR016163">
    <property type="entry name" value="Ald_DH_C"/>
</dbReference>
<evidence type="ECO:0000256" key="4">
    <source>
        <dbReference type="RuleBase" id="RU003345"/>
    </source>
</evidence>